<evidence type="ECO:0000313" key="3">
    <source>
        <dbReference type="Proteomes" id="UP000831785"/>
    </source>
</evidence>
<organism evidence="2 3">
    <name type="scientific">Hymenobacter cellulosivorans</name>
    <dbReference type="NCBI Taxonomy" id="2932249"/>
    <lineage>
        <taxon>Bacteria</taxon>
        <taxon>Pseudomonadati</taxon>
        <taxon>Bacteroidota</taxon>
        <taxon>Cytophagia</taxon>
        <taxon>Cytophagales</taxon>
        <taxon>Hymenobacteraceae</taxon>
        <taxon>Hymenobacter</taxon>
    </lineage>
</organism>
<feature type="region of interest" description="Disordered" evidence="1">
    <location>
        <begin position="1"/>
        <end position="30"/>
    </location>
</feature>
<reference evidence="2 3" key="1">
    <citation type="submission" date="2022-04" db="EMBL/GenBank/DDBJ databases">
        <title>Hymenobacter sp. isolated from the air.</title>
        <authorList>
            <person name="Won M."/>
            <person name="Lee C.-M."/>
            <person name="Woen H.-Y."/>
            <person name="Kwon S.-W."/>
        </authorList>
    </citation>
    <scope>NUCLEOTIDE SEQUENCE [LARGE SCALE GENOMIC DNA]</scope>
    <source>
        <strain evidence="3">5116 S-27</strain>
    </source>
</reference>
<evidence type="ECO:0000256" key="1">
    <source>
        <dbReference type="SAM" id="MobiDB-lite"/>
    </source>
</evidence>
<name>A0ABY4F3F5_9BACT</name>
<sequence length="518" mass="57044">MNTPPLEASQVASETLTGPARVPGEQPDASTTTLISDLANQPWQDGYTLGKGINAVTGVLCGSALAPYTVVPAQYSDSRDEFSSVTSTSEVERLISGSASGSYNIGGLNLTASTEYLNQVKQSKLDMTILATSLVSFRDYDTIEHNGLQFSAEAKQLLDEGKLQEFRNLYGDYYLGGHKRMATFRAVYTISSDTEEALQEVKVAIGAKVPDMFTAEGVAAFKQATSNSHISISFSLDMQGMPPNAPGRPPVPAGVETMQQYQQWFLNNCVPVPDRGELFHYSQIDHRIPTTLPISPDIFVAVGQLYSETYLLRITLHSLPSTWQSTYASQVQKQVAQVNANAQNLVDDEPVLQVLSAQTTALLTDVDNLNHRYIFLQNIRKMQATEPPVSVAQGSTVRYGTSVYPNEAQDPLFVIKSATVSHAESWEMGHMEHDFSLPAGGPIVQWELKQNRSDNGVWWKNHQHNNVDFVLLNNSAEIRCRSDYDRGYDNTLTVWYVDKSLIPNYTPGKVTASAPEAE</sequence>
<accession>A0ABY4F3F5</accession>
<gene>
    <name evidence="2" type="ORF">MUN80_13430</name>
</gene>
<evidence type="ECO:0000313" key="2">
    <source>
        <dbReference type="EMBL" id="UOQ50761.1"/>
    </source>
</evidence>
<protein>
    <recommendedName>
        <fullName evidence="4">MACPF domain-containing protein</fullName>
    </recommendedName>
</protein>
<dbReference type="EMBL" id="CP095049">
    <property type="protein sequence ID" value="UOQ50761.1"/>
    <property type="molecule type" value="Genomic_DNA"/>
</dbReference>
<proteinExistence type="predicted"/>
<dbReference type="RefSeq" id="WP_244713595.1">
    <property type="nucleotide sequence ID" value="NZ_CP095049.1"/>
</dbReference>
<keyword evidence="3" id="KW-1185">Reference proteome</keyword>
<evidence type="ECO:0008006" key="4">
    <source>
        <dbReference type="Google" id="ProtNLM"/>
    </source>
</evidence>
<dbReference type="Proteomes" id="UP000831785">
    <property type="component" value="Chromosome"/>
</dbReference>